<evidence type="ECO:0000259" key="12">
    <source>
        <dbReference type="Pfam" id="PF00931"/>
    </source>
</evidence>
<dbReference type="PANTHER" id="PTHR23155:SF1152">
    <property type="entry name" value="AAA+ ATPASE DOMAIN-CONTAINING PROTEIN"/>
    <property type="match status" value="1"/>
</dbReference>
<evidence type="ECO:0000313" key="15">
    <source>
        <dbReference type="EMBL" id="KAK6146619.1"/>
    </source>
</evidence>
<evidence type="ECO:0000256" key="2">
    <source>
        <dbReference type="ARBA" id="ARBA00004496"/>
    </source>
</evidence>
<evidence type="ECO:0000256" key="11">
    <source>
        <dbReference type="SAM" id="MobiDB-lite"/>
    </source>
</evidence>
<dbReference type="InterPro" id="IPR055414">
    <property type="entry name" value="LRR_R13L4/SHOC2-like"/>
</dbReference>
<keyword evidence="5" id="KW-0433">Leucine-rich repeat</keyword>
<keyword evidence="8" id="KW-0547">Nucleotide-binding</keyword>
<dbReference type="Gene3D" id="3.40.50.300">
    <property type="entry name" value="P-loop containing nucleotide triphosphate hydrolases"/>
    <property type="match status" value="1"/>
</dbReference>
<evidence type="ECO:0000259" key="13">
    <source>
        <dbReference type="Pfam" id="PF23559"/>
    </source>
</evidence>
<keyword evidence="9" id="KW-0611">Plant defense</keyword>
<sequence length="1053" mass="120642">MAYAAVTSLLQTLDLVVSPDANLTPQDNEQFSYLGEKLMYLKSFLEGFVKKRVDYKHVKILETQMEGAVRRAEDIIETHLYSMSSMVKSKKKSRRKDYKIFQQGLMQVIEEIKSVVEEAVKISDNGCDPNELQSGRYFLGNSSWHAPNCENTVVGLDNDLVHIKDQLTRLPYNLEILTIVGMGGIGKSTLAKIVYDDPLIVYHFYVRAWITVSQEYQVKNILLGLIRSVAQLTDDIYASYDDSEQHHIVLKDRIDQLSDQKLAEQLYKSLKGKRYLIVIDDIWCNTAWDDVKRSFPDDKNGSRIILTSRNKEVALYVNSDYPPHHMRFLSVDEGWELLKLKVFSKQGCPPELEEIGKQIADKCQGLPLAVVVVAGHLSKMSKKRDIWLNVAENVGSLVARNQEQFLNIIAMSYNHLPHHLKACFLYMGAFPENVDIPVWRLKALWIAEGFLKRETVKSLEKVAEEYLEDLIDRSLILAEKKTNDRVTTCRIHDLLRDFCLREAEKENFWHVMTRNDLFFPEGLQNHRRLCVHSDIFPYAVSEYSNPQVRTFLSSNSSTRLTFLSDSSFSRMGFKLLRILDVISYYFTQFPIQVLKLVHLRYLGLSTSGVLPSAASKLRKGTGKWCLPFSKRGEFPVSISDLVNLQILIVNWGYRESHCLPFDIQMMAQLRHIRLKGAVVYLDDLFLAETEEKNSLILSNLQTLLTVSSTNFSKEIVCIMPNLKKLGILVSETNDEHPTNFLNYLSSLHCLETLKLFFSSQSVKSSIVLRWDVFPPNLRALTLSGSHLPWEDMVTIGKIPKLEVLKLKDHAFIGQVWETVGGGFLGLKFLLLENTELEVWKATRFDFPCLQHLLLRLCDDLEEIPWDIGEIPTLQMIELYSCGHSAVRSAKRIQEEQQNIGNDDLEVRINLTIKNLRDASDIVLSEKEESHWSWAPTSEMWCALEDNKDANWYLEDPDSHEFKDQADACSTILIRQEMQDWRKSIKPQISIMPENGGSILALQWKWLRTLYIILQHINEQPPASSEGTKNEGTIRAGETGKACVKEGPPMTSSK</sequence>
<dbReference type="InterPro" id="IPR044974">
    <property type="entry name" value="Disease_R_plants"/>
</dbReference>
<evidence type="ECO:0000256" key="1">
    <source>
        <dbReference type="ARBA" id="ARBA00002074"/>
    </source>
</evidence>
<comment type="subcellular location">
    <subcellularLocation>
        <location evidence="2">Cytoplasm</location>
    </subcellularLocation>
</comment>
<dbReference type="SUPFAM" id="SSF52058">
    <property type="entry name" value="L domain-like"/>
    <property type="match status" value="1"/>
</dbReference>
<dbReference type="Proteomes" id="UP001318860">
    <property type="component" value="Unassembled WGS sequence"/>
</dbReference>
<organism evidence="15 16">
    <name type="scientific">Rehmannia glutinosa</name>
    <name type="common">Chinese foxglove</name>
    <dbReference type="NCBI Taxonomy" id="99300"/>
    <lineage>
        <taxon>Eukaryota</taxon>
        <taxon>Viridiplantae</taxon>
        <taxon>Streptophyta</taxon>
        <taxon>Embryophyta</taxon>
        <taxon>Tracheophyta</taxon>
        <taxon>Spermatophyta</taxon>
        <taxon>Magnoliopsida</taxon>
        <taxon>eudicotyledons</taxon>
        <taxon>Gunneridae</taxon>
        <taxon>Pentapetalae</taxon>
        <taxon>asterids</taxon>
        <taxon>lamiids</taxon>
        <taxon>Lamiales</taxon>
        <taxon>Orobanchaceae</taxon>
        <taxon>Rehmannieae</taxon>
        <taxon>Rehmannia</taxon>
    </lineage>
</organism>
<dbReference type="Gene3D" id="3.80.10.10">
    <property type="entry name" value="Ribonuclease Inhibitor"/>
    <property type="match status" value="1"/>
</dbReference>
<proteinExistence type="inferred from homology"/>
<dbReference type="SUPFAM" id="SSF52540">
    <property type="entry name" value="P-loop containing nucleoside triphosphate hydrolases"/>
    <property type="match status" value="1"/>
</dbReference>
<dbReference type="Gene3D" id="1.20.5.4130">
    <property type="match status" value="1"/>
</dbReference>
<feature type="region of interest" description="Disordered" evidence="11">
    <location>
        <begin position="1020"/>
        <end position="1053"/>
    </location>
</feature>
<keyword evidence="6" id="KW-0381">Hypersensitive response</keyword>
<dbReference type="Gene3D" id="1.10.8.430">
    <property type="entry name" value="Helical domain of apoptotic protease-activating factors"/>
    <property type="match status" value="1"/>
</dbReference>
<dbReference type="Pfam" id="PF00931">
    <property type="entry name" value="NB-ARC"/>
    <property type="match status" value="1"/>
</dbReference>
<dbReference type="InterPro" id="IPR036388">
    <property type="entry name" value="WH-like_DNA-bd_sf"/>
</dbReference>
<dbReference type="PRINTS" id="PR00364">
    <property type="entry name" value="DISEASERSIST"/>
</dbReference>
<evidence type="ECO:0000256" key="9">
    <source>
        <dbReference type="ARBA" id="ARBA00022821"/>
    </source>
</evidence>
<evidence type="ECO:0000256" key="5">
    <source>
        <dbReference type="ARBA" id="ARBA00022614"/>
    </source>
</evidence>
<evidence type="ECO:0000256" key="7">
    <source>
        <dbReference type="ARBA" id="ARBA00022737"/>
    </source>
</evidence>
<keyword evidence="4" id="KW-0963">Cytoplasm</keyword>
<dbReference type="InterPro" id="IPR027417">
    <property type="entry name" value="P-loop_NTPase"/>
</dbReference>
<feature type="domain" description="NB-ARC" evidence="12">
    <location>
        <begin position="160"/>
        <end position="346"/>
    </location>
</feature>
<dbReference type="InterPro" id="IPR002182">
    <property type="entry name" value="NB-ARC"/>
</dbReference>
<feature type="compositionally biased region" description="Polar residues" evidence="11">
    <location>
        <begin position="1020"/>
        <end position="1030"/>
    </location>
</feature>
<evidence type="ECO:0000256" key="4">
    <source>
        <dbReference type="ARBA" id="ARBA00022490"/>
    </source>
</evidence>
<evidence type="ECO:0000256" key="3">
    <source>
        <dbReference type="ARBA" id="ARBA00008894"/>
    </source>
</evidence>
<keyword evidence="10" id="KW-0067">ATP-binding</keyword>
<feature type="domain" description="Disease resistance protein winged helix" evidence="13">
    <location>
        <begin position="430"/>
        <end position="498"/>
    </location>
</feature>
<comment type="caution">
    <text evidence="15">The sequence shown here is derived from an EMBL/GenBank/DDBJ whole genome shotgun (WGS) entry which is preliminary data.</text>
</comment>
<dbReference type="Gene3D" id="1.10.10.10">
    <property type="entry name" value="Winged helix-like DNA-binding domain superfamily/Winged helix DNA-binding domain"/>
    <property type="match status" value="1"/>
</dbReference>
<dbReference type="Pfam" id="PF23559">
    <property type="entry name" value="WHD_DRP"/>
    <property type="match status" value="1"/>
</dbReference>
<protein>
    <submittedName>
        <fullName evidence="15">Uncharacterized protein</fullName>
    </submittedName>
</protein>
<evidence type="ECO:0000256" key="10">
    <source>
        <dbReference type="ARBA" id="ARBA00022840"/>
    </source>
</evidence>
<dbReference type="PANTHER" id="PTHR23155">
    <property type="entry name" value="DISEASE RESISTANCE PROTEIN RP"/>
    <property type="match status" value="1"/>
</dbReference>
<evidence type="ECO:0000259" key="14">
    <source>
        <dbReference type="Pfam" id="PF23598"/>
    </source>
</evidence>
<keyword evidence="16" id="KW-1185">Reference proteome</keyword>
<dbReference type="EMBL" id="JABTTQ020000011">
    <property type="protein sequence ID" value="KAK6146619.1"/>
    <property type="molecule type" value="Genomic_DNA"/>
</dbReference>
<name>A0ABR0WHR5_REHGL</name>
<dbReference type="InterPro" id="IPR042197">
    <property type="entry name" value="Apaf_helical"/>
</dbReference>
<evidence type="ECO:0000256" key="6">
    <source>
        <dbReference type="ARBA" id="ARBA00022667"/>
    </source>
</evidence>
<dbReference type="Pfam" id="PF23598">
    <property type="entry name" value="LRR_14"/>
    <property type="match status" value="1"/>
</dbReference>
<dbReference type="InterPro" id="IPR058922">
    <property type="entry name" value="WHD_DRP"/>
</dbReference>
<reference evidence="15 16" key="1">
    <citation type="journal article" date="2021" name="Comput. Struct. Biotechnol. J.">
        <title>De novo genome assembly of the potent medicinal plant Rehmannia glutinosa using nanopore technology.</title>
        <authorList>
            <person name="Ma L."/>
            <person name="Dong C."/>
            <person name="Song C."/>
            <person name="Wang X."/>
            <person name="Zheng X."/>
            <person name="Niu Y."/>
            <person name="Chen S."/>
            <person name="Feng W."/>
        </authorList>
    </citation>
    <scope>NUCLEOTIDE SEQUENCE [LARGE SCALE GENOMIC DNA]</scope>
    <source>
        <strain evidence="15">DH-2019</strain>
    </source>
</reference>
<gene>
    <name evidence="15" type="ORF">DH2020_020488</name>
</gene>
<dbReference type="InterPro" id="IPR032675">
    <property type="entry name" value="LRR_dom_sf"/>
</dbReference>
<comment type="function">
    <text evidence="1">Confers resistance to late blight (Phytophthora infestans) races carrying the avirulence gene Avr1. Resistance proteins guard the plant against pathogens that contain an appropriate avirulence protein via an indirect interaction with this avirulence protein. That triggers a defense system including the hypersensitive response, which restricts the pathogen growth.</text>
</comment>
<feature type="domain" description="Disease resistance R13L4/SHOC-2-like LRR" evidence="14">
    <location>
        <begin position="568"/>
        <end position="879"/>
    </location>
</feature>
<evidence type="ECO:0000256" key="8">
    <source>
        <dbReference type="ARBA" id="ARBA00022741"/>
    </source>
</evidence>
<evidence type="ECO:0000313" key="16">
    <source>
        <dbReference type="Proteomes" id="UP001318860"/>
    </source>
</evidence>
<accession>A0ABR0WHR5</accession>
<comment type="similarity">
    <text evidence="3">Belongs to the disease resistance NB-LRR family.</text>
</comment>
<keyword evidence="7" id="KW-0677">Repeat</keyword>